<dbReference type="InterPro" id="IPR036291">
    <property type="entry name" value="NAD(P)-bd_dom_sf"/>
</dbReference>
<dbReference type="AlphaFoldDB" id="A0A6A5R057"/>
<keyword evidence="3" id="KW-0560">Oxidoreductase</keyword>
<dbReference type="Pfam" id="PF13561">
    <property type="entry name" value="adh_short_C2"/>
    <property type="match status" value="1"/>
</dbReference>
<dbReference type="Proteomes" id="UP000800096">
    <property type="component" value="Unassembled WGS sequence"/>
</dbReference>
<name>A0A6A5R057_AMPQU</name>
<dbReference type="GO" id="GO:0016491">
    <property type="term" value="F:oxidoreductase activity"/>
    <property type="evidence" value="ECO:0007669"/>
    <property type="project" value="UniProtKB-KW"/>
</dbReference>
<evidence type="ECO:0000256" key="2">
    <source>
        <dbReference type="ARBA" id="ARBA00022857"/>
    </source>
</evidence>
<dbReference type="InterPro" id="IPR020904">
    <property type="entry name" value="Sc_DH/Rdtase_CS"/>
</dbReference>
<reference evidence="4" key="1">
    <citation type="journal article" date="2020" name="Stud. Mycol.">
        <title>101 Dothideomycetes genomes: a test case for predicting lifestyles and emergence of pathogens.</title>
        <authorList>
            <person name="Haridas S."/>
            <person name="Albert R."/>
            <person name="Binder M."/>
            <person name="Bloem J."/>
            <person name="Labutti K."/>
            <person name="Salamov A."/>
            <person name="Andreopoulos B."/>
            <person name="Baker S."/>
            <person name="Barry K."/>
            <person name="Bills G."/>
            <person name="Bluhm B."/>
            <person name="Cannon C."/>
            <person name="Castanera R."/>
            <person name="Culley D."/>
            <person name="Daum C."/>
            <person name="Ezra D."/>
            <person name="Gonzalez J."/>
            <person name="Henrissat B."/>
            <person name="Kuo A."/>
            <person name="Liang C."/>
            <person name="Lipzen A."/>
            <person name="Lutzoni F."/>
            <person name="Magnuson J."/>
            <person name="Mondo S."/>
            <person name="Nolan M."/>
            <person name="Ohm R."/>
            <person name="Pangilinan J."/>
            <person name="Park H.-J."/>
            <person name="Ramirez L."/>
            <person name="Alfaro M."/>
            <person name="Sun H."/>
            <person name="Tritt A."/>
            <person name="Yoshinaga Y."/>
            <person name="Zwiers L.-H."/>
            <person name="Turgeon B."/>
            <person name="Goodwin S."/>
            <person name="Spatafora J."/>
            <person name="Crous P."/>
            <person name="Grigoriev I."/>
        </authorList>
    </citation>
    <scope>NUCLEOTIDE SEQUENCE</scope>
    <source>
        <strain evidence="4">HMLAC05119</strain>
    </source>
</reference>
<dbReference type="PRINTS" id="PR00080">
    <property type="entry name" value="SDRFAMILY"/>
</dbReference>
<dbReference type="PRINTS" id="PR00081">
    <property type="entry name" value="GDHRDH"/>
</dbReference>
<accession>A0A6A5R057</accession>
<keyword evidence="2" id="KW-0521">NADP</keyword>
<evidence type="ECO:0000313" key="5">
    <source>
        <dbReference type="Proteomes" id="UP000800096"/>
    </source>
</evidence>
<evidence type="ECO:0000313" key="4">
    <source>
        <dbReference type="EMBL" id="KAF1920468.1"/>
    </source>
</evidence>
<dbReference type="Gene3D" id="3.40.50.720">
    <property type="entry name" value="NAD(P)-binding Rossmann-like Domain"/>
    <property type="match status" value="1"/>
</dbReference>
<dbReference type="CDD" id="cd05233">
    <property type="entry name" value="SDR_c"/>
    <property type="match status" value="1"/>
</dbReference>
<dbReference type="PANTHER" id="PTHR43639">
    <property type="entry name" value="OXIDOREDUCTASE, SHORT-CHAIN DEHYDROGENASE/REDUCTASE FAMILY (AFU_ORTHOLOGUE AFUA_5G02870)"/>
    <property type="match status" value="1"/>
</dbReference>
<evidence type="ECO:0000256" key="3">
    <source>
        <dbReference type="ARBA" id="ARBA00023002"/>
    </source>
</evidence>
<dbReference type="EMBL" id="ML979132">
    <property type="protein sequence ID" value="KAF1920468.1"/>
    <property type="molecule type" value="Genomic_DNA"/>
</dbReference>
<dbReference type="OrthoDB" id="47007at2759"/>
<evidence type="ECO:0000256" key="1">
    <source>
        <dbReference type="ARBA" id="ARBA00006484"/>
    </source>
</evidence>
<dbReference type="SUPFAM" id="SSF51735">
    <property type="entry name" value="NAD(P)-binding Rossmann-fold domains"/>
    <property type="match status" value="1"/>
</dbReference>
<dbReference type="PANTHER" id="PTHR43639:SF1">
    <property type="entry name" value="SHORT-CHAIN DEHYDROGENASE_REDUCTASE FAMILY PROTEIN"/>
    <property type="match status" value="1"/>
</dbReference>
<dbReference type="InterPro" id="IPR002347">
    <property type="entry name" value="SDR_fam"/>
</dbReference>
<keyword evidence="5" id="KW-1185">Reference proteome</keyword>
<protein>
    <submittedName>
        <fullName evidence="4">Uncharacterized protein</fullName>
    </submittedName>
</protein>
<proteinExistence type="inferred from homology"/>
<gene>
    <name evidence="4" type="ORF">BDU57DRAFT_508810</name>
</gene>
<comment type="similarity">
    <text evidence="1">Belongs to the short-chain dehydrogenases/reductases (SDR) family.</text>
</comment>
<organism evidence="4 5">
    <name type="scientific">Ampelomyces quisqualis</name>
    <name type="common">Powdery mildew agent</name>
    <dbReference type="NCBI Taxonomy" id="50730"/>
    <lineage>
        <taxon>Eukaryota</taxon>
        <taxon>Fungi</taxon>
        <taxon>Dikarya</taxon>
        <taxon>Ascomycota</taxon>
        <taxon>Pezizomycotina</taxon>
        <taxon>Dothideomycetes</taxon>
        <taxon>Pleosporomycetidae</taxon>
        <taxon>Pleosporales</taxon>
        <taxon>Pleosporineae</taxon>
        <taxon>Phaeosphaeriaceae</taxon>
        <taxon>Ampelomyces</taxon>
    </lineage>
</organism>
<dbReference type="PROSITE" id="PS00061">
    <property type="entry name" value="ADH_SHORT"/>
    <property type="match status" value="1"/>
</dbReference>
<sequence length="160" mass="16771">MALDIRSLNNGSSDTKIVQADLSKIVAPDKVVAATLIALGCNIDILVNNAGVFAGKPIAETTAEDYATIFDINVRALLLMTKAVVPHLRAPSQVINMSSIGARFGPPGFALYAGSKTAIEGITRSLAQELGGAGHTVNTVAPRPTESEMLDKVPKDMVEQ</sequence>